<feature type="compositionally biased region" description="Basic and acidic residues" evidence="1">
    <location>
        <begin position="177"/>
        <end position="197"/>
    </location>
</feature>
<name>A0A6J4M8X9_9HYPH</name>
<keyword evidence="2" id="KW-0067">ATP-binding</keyword>
<feature type="non-terminal residue" evidence="2">
    <location>
        <position position="1"/>
    </location>
</feature>
<organism evidence="2">
    <name type="scientific">uncultured Microvirga sp</name>
    <dbReference type="NCBI Taxonomy" id="412392"/>
    <lineage>
        <taxon>Bacteria</taxon>
        <taxon>Pseudomonadati</taxon>
        <taxon>Pseudomonadota</taxon>
        <taxon>Alphaproteobacteria</taxon>
        <taxon>Hyphomicrobiales</taxon>
        <taxon>Methylobacteriaceae</taxon>
        <taxon>Microvirga</taxon>
        <taxon>environmental samples</taxon>
    </lineage>
</organism>
<reference evidence="2" key="1">
    <citation type="submission" date="2020-02" db="EMBL/GenBank/DDBJ databases">
        <authorList>
            <person name="Meier V. D."/>
        </authorList>
    </citation>
    <scope>NUCLEOTIDE SEQUENCE</scope>
    <source>
        <strain evidence="2">AVDCRST_MAG90</strain>
    </source>
</reference>
<proteinExistence type="predicted"/>
<protein>
    <submittedName>
        <fullName evidence="2">Branched-chain amino acid transport ATP-binding protein LivF</fullName>
    </submittedName>
</protein>
<evidence type="ECO:0000256" key="1">
    <source>
        <dbReference type="SAM" id="MobiDB-lite"/>
    </source>
</evidence>
<keyword evidence="2" id="KW-0547">Nucleotide-binding</keyword>
<feature type="non-terminal residue" evidence="2">
    <location>
        <position position="233"/>
    </location>
</feature>
<feature type="region of interest" description="Disordered" evidence="1">
    <location>
        <begin position="1"/>
        <end position="233"/>
    </location>
</feature>
<dbReference type="AlphaFoldDB" id="A0A6J4M8X9"/>
<feature type="compositionally biased region" description="Basic and acidic residues" evidence="1">
    <location>
        <begin position="137"/>
        <end position="147"/>
    </location>
</feature>
<feature type="compositionally biased region" description="Basic and acidic residues" evidence="1">
    <location>
        <begin position="20"/>
        <end position="68"/>
    </location>
</feature>
<feature type="compositionally biased region" description="Basic and acidic residues" evidence="1">
    <location>
        <begin position="92"/>
        <end position="110"/>
    </location>
</feature>
<sequence>AERPGAPGFLRPKPGSLRRGASDRRGAGRDLARPQRHGQDHDDPLHHGPSAAERRDHRVRRRPGDRMESGGNRPARHRARARRPTRVPHPNRAREPGRHGREPAAPRHALDAGADFSSVSPPCRAPGSVCAHAVRRRAADARGRPGVDDEPAPPHPRRSDRGSGPGDPGRDLVMPRGAEERGAVNPRRRQEPERAEAIGRPPLRAREGPHGVVWRGGRHRARRRQDPPLCRRL</sequence>
<feature type="compositionally biased region" description="Basic residues" evidence="1">
    <location>
        <begin position="74"/>
        <end position="91"/>
    </location>
</feature>
<gene>
    <name evidence="2" type="ORF">AVDCRST_MAG90-2520</name>
</gene>
<dbReference type="EMBL" id="CADCUC010000508">
    <property type="protein sequence ID" value="CAA9352530.1"/>
    <property type="molecule type" value="Genomic_DNA"/>
</dbReference>
<dbReference type="GO" id="GO:0005524">
    <property type="term" value="F:ATP binding"/>
    <property type="evidence" value="ECO:0007669"/>
    <property type="project" value="UniProtKB-KW"/>
</dbReference>
<evidence type="ECO:0000313" key="2">
    <source>
        <dbReference type="EMBL" id="CAA9352530.1"/>
    </source>
</evidence>
<accession>A0A6J4M8X9</accession>